<comment type="caution">
    <text evidence="2">The sequence shown here is derived from an EMBL/GenBank/DDBJ whole genome shotgun (WGS) entry which is preliminary data.</text>
</comment>
<dbReference type="Gene3D" id="3.30.342.10">
    <property type="entry name" value="DNA Polymerase, chain B, domain 1"/>
    <property type="match status" value="1"/>
</dbReference>
<proteinExistence type="predicted"/>
<dbReference type="InterPro" id="IPR030559">
    <property type="entry name" value="PolZ_Rev3"/>
</dbReference>
<dbReference type="SUPFAM" id="SSF53098">
    <property type="entry name" value="Ribonuclease H-like"/>
    <property type="match status" value="1"/>
</dbReference>
<sequence length="123" mass="13665">MSFSPEPSTPGTPSPVLSVRIVSLDYYMAPSLPGFDFSRSPFHGDEVEEVPVIRIYGSTPAGQKTCLHVHRVLPYLYVPCQEELLHNIEIGNSYITGLLSDLEKALQVSQSPFVSYIVHFLVL</sequence>
<dbReference type="GO" id="GO:0005634">
    <property type="term" value="C:nucleus"/>
    <property type="evidence" value="ECO:0007669"/>
    <property type="project" value="TreeGrafter"/>
</dbReference>
<dbReference type="Proteomes" id="UP001054889">
    <property type="component" value="Unassembled WGS sequence"/>
</dbReference>
<dbReference type="Pfam" id="PF24065">
    <property type="entry name" value="REV3_N"/>
    <property type="match status" value="1"/>
</dbReference>
<name>A0AAV5FFC9_ELECO</name>
<dbReference type="GO" id="GO:0003887">
    <property type="term" value="F:DNA-directed DNA polymerase activity"/>
    <property type="evidence" value="ECO:0007669"/>
    <property type="project" value="TreeGrafter"/>
</dbReference>
<dbReference type="InterPro" id="IPR056447">
    <property type="entry name" value="REV3_N"/>
</dbReference>
<dbReference type="GO" id="GO:0042276">
    <property type="term" value="P:error-prone translesion synthesis"/>
    <property type="evidence" value="ECO:0007669"/>
    <property type="project" value="TreeGrafter"/>
</dbReference>
<dbReference type="GO" id="GO:0016035">
    <property type="term" value="C:zeta DNA polymerase complex"/>
    <property type="evidence" value="ECO:0007669"/>
    <property type="project" value="InterPro"/>
</dbReference>
<protein>
    <recommendedName>
        <fullName evidence="1">DNA polymerase zeta catalytic subunit N-terminal domain-containing protein</fullName>
    </recommendedName>
</protein>
<dbReference type="InterPro" id="IPR012337">
    <property type="entry name" value="RNaseH-like_sf"/>
</dbReference>
<evidence type="ECO:0000313" key="3">
    <source>
        <dbReference type="Proteomes" id="UP001054889"/>
    </source>
</evidence>
<dbReference type="PANTHER" id="PTHR45812">
    <property type="entry name" value="DNA POLYMERASE ZETA CATALYTIC SUBUNIT"/>
    <property type="match status" value="1"/>
</dbReference>
<reference evidence="2" key="2">
    <citation type="submission" date="2021-12" db="EMBL/GenBank/DDBJ databases">
        <title>Resequencing data analysis of finger millet.</title>
        <authorList>
            <person name="Hatakeyama M."/>
            <person name="Aluri S."/>
            <person name="Balachadran M.T."/>
            <person name="Sivarajan S.R."/>
            <person name="Poveda L."/>
            <person name="Shimizu-Inatsugi R."/>
            <person name="Schlapbach R."/>
            <person name="Sreeman S.M."/>
            <person name="Shimizu K.K."/>
        </authorList>
    </citation>
    <scope>NUCLEOTIDE SEQUENCE</scope>
</reference>
<dbReference type="EMBL" id="BQKI01000084">
    <property type="protein sequence ID" value="GJN33367.1"/>
    <property type="molecule type" value="Genomic_DNA"/>
</dbReference>
<dbReference type="PANTHER" id="PTHR45812:SF1">
    <property type="entry name" value="DNA POLYMERASE ZETA CATALYTIC SUBUNIT"/>
    <property type="match status" value="1"/>
</dbReference>
<dbReference type="AlphaFoldDB" id="A0AAV5FFC9"/>
<keyword evidence="3" id="KW-1185">Reference proteome</keyword>
<organism evidence="2 3">
    <name type="scientific">Eleusine coracana subsp. coracana</name>
    <dbReference type="NCBI Taxonomy" id="191504"/>
    <lineage>
        <taxon>Eukaryota</taxon>
        <taxon>Viridiplantae</taxon>
        <taxon>Streptophyta</taxon>
        <taxon>Embryophyta</taxon>
        <taxon>Tracheophyta</taxon>
        <taxon>Spermatophyta</taxon>
        <taxon>Magnoliopsida</taxon>
        <taxon>Liliopsida</taxon>
        <taxon>Poales</taxon>
        <taxon>Poaceae</taxon>
        <taxon>PACMAD clade</taxon>
        <taxon>Chloridoideae</taxon>
        <taxon>Cynodonteae</taxon>
        <taxon>Eleusininae</taxon>
        <taxon>Eleusine</taxon>
    </lineage>
</organism>
<feature type="domain" description="DNA polymerase zeta catalytic subunit N-terminal" evidence="1">
    <location>
        <begin position="17"/>
        <end position="70"/>
    </location>
</feature>
<evidence type="ECO:0000259" key="1">
    <source>
        <dbReference type="Pfam" id="PF24065"/>
    </source>
</evidence>
<gene>
    <name evidence="2" type="primary">gb21961</name>
    <name evidence="2" type="ORF">PR202_gb21961</name>
</gene>
<evidence type="ECO:0000313" key="2">
    <source>
        <dbReference type="EMBL" id="GJN33367.1"/>
    </source>
</evidence>
<accession>A0AAV5FFC9</accession>
<reference evidence="2" key="1">
    <citation type="journal article" date="2018" name="DNA Res.">
        <title>Multiple hybrid de novo genome assembly of finger millet, an orphan allotetraploid crop.</title>
        <authorList>
            <person name="Hatakeyama M."/>
            <person name="Aluri S."/>
            <person name="Balachadran M.T."/>
            <person name="Sivarajan S.R."/>
            <person name="Patrignani A."/>
            <person name="Gruter S."/>
            <person name="Poveda L."/>
            <person name="Shimizu-Inatsugi R."/>
            <person name="Baeten J."/>
            <person name="Francoijs K.J."/>
            <person name="Nataraja K.N."/>
            <person name="Reddy Y.A.N."/>
            <person name="Phadnis S."/>
            <person name="Ravikumar R.L."/>
            <person name="Schlapbach R."/>
            <person name="Sreeman S.M."/>
            <person name="Shimizu K.K."/>
        </authorList>
    </citation>
    <scope>NUCLEOTIDE SEQUENCE</scope>
</reference>
<dbReference type="GO" id="GO:0000724">
    <property type="term" value="P:double-strand break repair via homologous recombination"/>
    <property type="evidence" value="ECO:0007669"/>
    <property type="project" value="TreeGrafter"/>
</dbReference>